<keyword evidence="2" id="KW-1185">Reference proteome</keyword>
<protein>
    <submittedName>
        <fullName evidence="1">Uncharacterized protein</fullName>
    </submittedName>
</protein>
<reference evidence="1 2" key="1">
    <citation type="submission" date="2015-03" db="EMBL/GenBank/DDBJ databases">
        <title>Genome sequencing of Methylobacterium variabile DSM 16961.</title>
        <authorList>
            <person name="Chaudhry V."/>
            <person name="Patil P.B."/>
        </authorList>
    </citation>
    <scope>NUCLEOTIDE SEQUENCE [LARGE SCALE GENOMIC DNA]</scope>
    <source>
        <strain evidence="1 2">DSM 16961</strain>
    </source>
</reference>
<sequence length="71" mass="7771">MPTDGYDDIEVPPAEERSVSDRLAAHLIHAHHLAVACRDPVATDLIRLALWHVGRTYAPTGGMLAEEEQPS</sequence>
<gene>
    <name evidence="1" type="ORF">VQ02_03670</name>
</gene>
<comment type="caution">
    <text evidence="1">The sequence shown here is derived from an EMBL/GenBank/DDBJ whole genome shotgun (WGS) entry which is preliminary data.</text>
</comment>
<dbReference type="OrthoDB" id="8003345at2"/>
<dbReference type="RefSeq" id="WP_048442806.1">
    <property type="nucleotide sequence ID" value="NZ_LABY01000022.1"/>
</dbReference>
<dbReference type="EMBL" id="LABY01000022">
    <property type="protein sequence ID" value="KMO42212.1"/>
    <property type="molecule type" value="Genomic_DNA"/>
</dbReference>
<organism evidence="1 2">
    <name type="scientific">Methylobacterium variabile</name>
    <dbReference type="NCBI Taxonomy" id="298794"/>
    <lineage>
        <taxon>Bacteria</taxon>
        <taxon>Pseudomonadati</taxon>
        <taxon>Pseudomonadota</taxon>
        <taxon>Alphaproteobacteria</taxon>
        <taxon>Hyphomicrobiales</taxon>
        <taxon>Methylobacteriaceae</taxon>
        <taxon>Methylobacterium</taxon>
    </lineage>
</organism>
<proteinExistence type="predicted"/>
<name>A0A0J6T8K5_9HYPH</name>
<dbReference type="Proteomes" id="UP000035955">
    <property type="component" value="Unassembled WGS sequence"/>
</dbReference>
<dbReference type="PATRIC" id="fig|298794.3.peg.3413"/>
<accession>A0A0J6T8K5</accession>
<evidence type="ECO:0000313" key="1">
    <source>
        <dbReference type="EMBL" id="KMO42212.1"/>
    </source>
</evidence>
<dbReference type="AlphaFoldDB" id="A0A0J6T8K5"/>
<evidence type="ECO:0000313" key="2">
    <source>
        <dbReference type="Proteomes" id="UP000035955"/>
    </source>
</evidence>